<dbReference type="NCBIfam" id="TIGR00797">
    <property type="entry name" value="matE"/>
    <property type="match status" value="1"/>
</dbReference>
<keyword evidence="5" id="KW-1003">Cell membrane</keyword>
<keyword evidence="4" id="KW-0813">Transport</keyword>
<feature type="transmembrane region" description="Helical" evidence="10">
    <location>
        <begin position="318"/>
        <end position="337"/>
    </location>
</feature>
<reference evidence="11" key="1">
    <citation type="submission" date="2020-04" db="EMBL/GenBank/DDBJ databases">
        <title>Deep metagenomics examines the oral microbiome during advanced dental caries in children, revealing novel taxa and co-occurrences with host molecules.</title>
        <authorList>
            <person name="Baker J.L."/>
            <person name="Morton J.T."/>
            <person name="Dinis M."/>
            <person name="Alvarez R."/>
            <person name="Tran N.C."/>
            <person name="Knight R."/>
            <person name="Edlund A."/>
        </authorList>
    </citation>
    <scope>NUCLEOTIDE SEQUENCE</scope>
    <source>
        <strain evidence="11">JCVI_25_bin.9</strain>
    </source>
</reference>
<evidence type="ECO:0000256" key="2">
    <source>
        <dbReference type="ARBA" id="ARBA00008417"/>
    </source>
</evidence>
<dbReference type="GO" id="GO:0005886">
    <property type="term" value="C:plasma membrane"/>
    <property type="evidence" value="ECO:0007669"/>
    <property type="project" value="UniProtKB-SubCell"/>
</dbReference>
<dbReference type="AlphaFoldDB" id="A0A930I3S3"/>
<proteinExistence type="inferred from homology"/>
<keyword evidence="8 10" id="KW-0472">Membrane</keyword>
<evidence type="ECO:0000256" key="1">
    <source>
        <dbReference type="ARBA" id="ARBA00004651"/>
    </source>
</evidence>
<dbReference type="InterPro" id="IPR002528">
    <property type="entry name" value="MATE_fam"/>
</dbReference>
<gene>
    <name evidence="11" type="ORF">HXN33_01845</name>
</gene>
<protein>
    <recommendedName>
        <fullName evidence="3">Multidrug export protein MepA</fullName>
    </recommendedName>
</protein>
<organism evidence="11 12">
    <name type="scientific">Prevotella histicola</name>
    <dbReference type="NCBI Taxonomy" id="470565"/>
    <lineage>
        <taxon>Bacteria</taxon>
        <taxon>Pseudomonadati</taxon>
        <taxon>Bacteroidota</taxon>
        <taxon>Bacteroidia</taxon>
        <taxon>Bacteroidales</taxon>
        <taxon>Prevotellaceae</taxon>
        <taxon>Prevotella</taxon>
    </lineage>
</organism>
<feature type="transmembrane region" description="Helical" evidence="10">
    <location>
        <begin position="420"/>
        <end position="441"/>
    </location>
</feature>
<keyword evidence="9" id="KW-0046">Antibiotic resistance</keyword>
<evidence type="ECO:0000313" key="12">
    <source>
        <dbReference type="Proteomes" id="UP000757461"/>
    </source>
</evidence>
<comment type="caution">
    <text evidence="11">The sequence shown here is derived from an EMBL/GenBank/DDBJ whole genome shotgun (WGS) entry which is preliminary data.</text>
</comment>
<dbReference type="EMBL" id="JABZSQ010000017">
    <property type="protein sequence ID" value="MBF1414300.1"/>
    <property type="molecule type" value="Genomic_DNA"/>
</dbReference>
<dbReference type="GO" id="GO:0046677">
    <property type="term" value="P:response to antibiotic"/>
    <property type="evidence" value="ECO:0007669"/>
    <property type="project" value="UniProtKB-KW"/>
</dbReference>
<dbReference type="PANTHER" id="PTHR43823">
    <property type="entry name" value="SPORULATION PROTEIN YKVU"/>
    <property type="match status" value="1"/>
</dbReference>
<dbReference type="RefSeq" id="WP_278512379.1">
    <property type="nucleotide sequence ID" value="NZ_CAUTPC010000001.1"/>
</dbReference>
<evidence type="ECO:0000256" key="3">
    <source>
        <dbReference type="ARBA" id="ARBA00022106"/>
    </source>
</evidence>
<sequence>MDNKEATLELGTKPIGKLLAQYAMPAMIAMTAASLYNIIDRVFIGQVVGPLAISGLAITFPFINLGAAFGAAVGIGASTAISVKLGQRDYATAQNILGNTVTLNLIVGISFSIVCLLFLDPILRFFGASDATIPYARSFMEVILAGNVISHMYFGMNALLRAASKPRQAMMATIFTVFMNIVLDIIFIWWWHWGIRGAAFATVISQALALCWQMKQFADQKALLHLKRGIYRLKKHLVENIISIGISPFLMNACACIVVIFINNQLVRYGGDLAVGAYGIANSIAMIFIMFVIGLNQGMQPIAGYNYGAQQTDRLMRVLKYAIITATCIMVTAWLIAHLAPYYCARMFTTSPELIEQAIKALKINMMMYPVIGYQMVVTNFFQCIGKVKISIFLSLSRQLLFLIPLLLILPQFFGLNGVWASLPVSDITAAITAAIIMTIYMRRIRRQNVKEVKQ</sequence>
<dbReference type="GO" id="GO:0042910">
    <property type="term" value="F:xenobiotic transmembrane transporter activity"/>
    <property type="evidence" value="ECO:0007669"/>
    <property type="project" value="InterPro"/>
</dbReference>
<feature type="transmembrane region" description="Helical" evidence="10">
    <location>
        <begin position="197"/>
        <end position="217"/>
    </location>
</feature>
<keyword evidence="7 10" id="KW-1133">Transmembrane helix</keyword>
<keyword evidence="6 10" id="KW-0812">Transmembrane</keyword>
<feature type="transmembrane region" description="Helical" evidence="10">
    <location>
        <begin position="20"/>
        <end position="39"/>
    </location>
</feature>
<comment type="subcellular location">
    <subcellularLocation>
        <location evidence="1">Cell membrane</location>
        <topology evidence="1">Multi-pass membrane protein</topology>
    </subcellularLocation>
</comment>
<evidence type="ECO:0000313" key="11">
    <source>
        <dbReference type="EMBL" id="MBF1414300.1"/>
    </source>
</evidence>
<dbReference type="PANTHER" id="PTHR43823:SF3">
    <property type="entry name" value="MULTIDRUG EXPORT PROTEIN MEPA"/>
    <property type="match status" value="1"/>
</dbReference>
<feature type="transmembrane region" description="Helical" evidence="10">
    <location>
        <begin position="392"/>
        <end position="414"/>
    </location>
</feature>
<dbReference type="Proteomes" id="UP000757461">
    <property type="component" value="Unassembled WGS sequence"/>
</dbReference>
<accession>A0A930I3S3</accession>
<dbReference type="InterPro" id="IPR045070">
    <property type="entry name" value="MATE_MepA-like"/>
</dbReference>
<dbReference type="GO" id="GO:0015297">
    <property type="term" value="F:antiporter activity"/>
    <property type="evidence" value="ECO:0007669"/>
    <property type="project" value="InterPro"/>
</dbReference>
<evidence type="ECO:0000256" key="6">
    <source>
        <dbReference type="ARBA" id="ARBA00022692"/>
    </source>
</evidence>
<evidence type="ECO:0000256" key="10">
    <source>
        <dbReference type="SAM" id="Phobius"/>
    </source>
</evidence>
<evidence type="ECO:0000256" key="5">
    <source>
        <dbReference type="ARBA" id="ARBA00022475"/>
    </source>
</evidence>
<dbReference type="Pfam" id="PF01554">
    <property type="entry name" value="MatE"/>
    <property type="match status" value="2"/>
</dbReference>
<evidence type="ECO:0000256" key="8">
    <source>
        <dbReference type="ARBA" id="ARBA00023136"/>
    </source>
</evidence>
<feature type="transmembrane region" description="Helical" evidence="10">
    <location>
        <begin position="172"/>
        <end position="191"/>
    </location>
</feature>
<evidence type="ECO:0000256" key="4">
    <source>
        <dbReference type="ARBA" id="ARBA00022448"/>
    </source>
</evidence>
<dbReference type="PIRSF" id="PIRSF006603">
    <property type="entry name" value="DinF"/>
    <property type="match status" value="1"/>
</dbReference>
<dbReference type="InterPro" id="IPR051327">
    <property type="entry name" value="MATE_MepA_subfamily"/>
</dbReference>
<feature type="transmembrane region" description="Helical" evidence="10">
    <location>
        <begin position="51"/>
        <end position="75"/>
    </location>
</feature>
<feature type="transmembrane region" description="Helical" evidence="10">
    <location>
        <begin position="96"/>
        <end position="119"/>
    </location>
</feature>
<comment type="similarity">
    <text evidence="2">Belongs to the multi antimicrobial extrusion (MATE) (TC 2.A.66.1) family. MepA subfamily.</text>
</comment>
<dbReference type="CDD" id="cd13143">
    <property type="entry name" value="MATE_MepA_like"/>
    <property type="match status" value="1"/>
</dbReference>
<feature type="transmembrane region" description="Helical" evidence="10">
    <location>
        <begin position="367"/>
        <end position="385"/>
    </location>
</feature>
<name>A0A930I3S3_9BACT</name>
<feature type="transmembrane region" description="Helical" evidence="10">
    <location>
        <begin position="139"/>
        <end position="160"/>
    </location>
</feature>
<evidence type="ECO:0000256" key="7">
    <source>
        <dbReference type="ARBA" id="ARBA00022989"/>
    </source>
</evidence>
<evidence type="ECO:0000256" key="9">
    <source>
        <dbReference type="ARBA" id="ARBA00023251"/>
    </source>
</evidence>
<feature type="transmembrane region" description="Helical" evidence="10">
    <location>
        <begin position="274"/>
        <end position="297"/>
    </location>
</feature>
<feature type="transmembrane region" description="Helical" evidence="10">
    <location>
        <begin position="237"/>
        <end position="262"/>
    </location>
</feature>
<dbReference type="InterPro" id="IPR048279">
    <property type="entry name" value="MdtK-like"/>
</dbReference>